<accession>A0A6J5CEL6</accession>
<proteinExistence type="predicted"/>
<dbReference type="InterPro" id="IPR043519">
    <property type="entry name" value="NT_sf"/>
</dbReference>
<dbReference type="EMBL" id="CADIKB010000046">
    <property type="protein sequence ID" value="CAB3733276.1"/>
    <property type="molecule type" value="Genomic_DNA"/>
</dbReference>
<protein>
    <recommendedName>
        <fullName evidence="3">Polymerase nucleotidyl transferase domain-containing protein</fullName>
    </recommendedName>
</protein>
<reference evidence="1 2" key="1">
    <citation type="submission" date="2020-04" db="EMBL/GenBank/DDBJ databases">
        <authorList>
            <person name="De Canck E."/>
        </authorList>
    </citation>
    <scope>NUCLEOTIDE SEQUENCE [LARGE SCALE GENOMIC DNA]</scope>
    <source>
        <strain evidence="1 2">LMG 22037</strain>
    </source>
</reference>
<dbReference type="Gene3D" id="3.30.460.10">
    <property type="entry name" value="Beta Polymerase, domain 2"/>
    <property type="match status" value="1"/>
</dbReference>
<organism evidence="1 2">
    <name type="scientific">Paraburkholderia phenoliruptrix</name>
    <dbReference type="NCBI Taxonomy" id="252970"/>
    <lineage>
        <taxon>Bacteria</taxon>
        <taxon>Pseudomonadati</taxon>
        <taxon>Pseudomonadota</taxon>
        <taxon>Betaproteobacteria</taxon>
        <taxon>Burkholderiales</taxon>
        <taxon>Burkholderiaceae</taxon>
        <taxon>Paraburkholderia</taxon>
    </lineage>
</organism>
<evidence type="ECO:0008006" key="3">
    <source>
        <dbReference type="Google" id="ProtNLM"/>
    </source>
</evidence>
<sequence length="250" mass="27831">MADAYLAGLLNKYEVGQARVQAVASQIIYPRIAHWAGAYLVEATYSGSIAKGTANSCSTDMDIFISLSSQTPETLKEIFGKLYIAAQGWGWAPRQQNVSIGVTVDGLSVDLVPGRKQAGYQNWHSLYHRRGDSWRQTNVSMHIDTVRNSGRTGEIRLVKLWRHLAGLNFPSFYLELCVLEALSGRRYGELAANLSLTLEWLRANLETRRIMDPANTANCISDDLTQAEKRAVAQAAGIARARPYYSDFVW</sequence>
<dbReference type="SUPFAM" id="SSF81301">
    <property type="entry name" value="Nucleotidyltransferase"/>
    <property type="match status" value="1"/>
</dbReference>
<dbReference type="Proteomes" id="UP000494249">
    <property type="component" value="Unassembled WGS sequence"/>
</dbReference>
<name>A0A6J5CEL6_9BURK</name>
<dbReference type="RefSeq" id="WP_035482976.1">
    <property type="nucleotide sequence ID" value="NZ_CADFGL010000043.1"/>
</dbReference>
<evidence type="ECO:0000313" key="2">
    <source>
        <dbReference type="Proteomes" id="UP000494249"/>
    </source>
</evidence>
<dbReference type="AlphaFoldDB" id="A0A6J5CEL6"/>
<gene>
    <name evidence="1" type="ORF">LMG22037_05782</name>
</gene>
<evidence type="ECO:0000313" key="1">
    <source>
        <dbReference type="EMBL" id="CAB3733276.1"/>
    </source>
</evidence>